<keyword evidence="1" id="KW-1133">Transmembrane helix</keyword>
<organism evidence="2 3">
    <name type="scientific">Umezawaea tangerina</name>
    <dbReference type="NCBI Taxonomy" id="84725"/>
    <lineage>
        <taxon>Bacteria</taxon>
        <taxon>Bacillati</taxon>
        <taxon>Actinomycetota</taxon>
        <taxon>Actinomycetes</taxon>
        <taxon>Pseudonocardiales</taxon>
        <taxon>Pseudonocardiaceae</taxon>
        <taxon>Umezawaea</taxon>
    </lineage>
</organism>
<dbReference type="RefSeq" id="WP_106195111.1">
    <property type="nucleotide sequence ID" value="NZ_PVTF01000017.1"/>
</dbReference>
<keyword evidence="3" id="KW-1185">Reference proteome</keyword>
<sequence length="150" mass="15469">MSETSEDLTHAGMVRGLAGAMFRGALIPTVVTVVLGVVVFGVLYGVPGALGALVGGLVIIASSLATLWLMHRTAALEVHFVMAAALGGFMLKMLVLLGVMILLRDVEFLHTNSVAITMIATILVAAAAEGRASKRSKTLNVIPSTAAEPS</sequence>
<keyword evidence="1" id="KW-0472">Membrane</keyword>
<protein>
    <recommendedName>
        <fullName evidence="4">ATP synthase protein I</fullName>
    </recommendedName>
</protein>
<dbReference type="AlphaFoldDB" id="A0A2T0SLN0"/>
<evidence type="ECO:0008006" key="4">
    <source>
        <dbReference type="Google" id="ProtNLM"/>
    </source>
</evidence>
<name>A0A2T0SLN0_9PSEU</name>
<feature type="transmembrane region" description="Helical" evidence="1">
    <location>
        <begin position="109"/>
        <end position="128"/>
    </location>
</feature>
<comment type="caution">
    <text evidence="2">The sequence shown here is derived from an EMBL/GenBank/DDBJ whole genome shotgun (WGS) entry which is preliminary data.</text>
</comment>
<reference evidence="2 3" key="1">
    <citation type="submission" date="2018-03" db="EMBL/GenBank/DDBJ databases">
        <title>Genomic Encyclopedia of Archaeal and Bacterial Type Strains, Phase II (KMG-II): from individual species to whole genera.</title>
        <authorList>
            <person name="Goeker M."/>
        </authorList>
    </citation>
    <scope>NUCLEOTIDE SEQUENCE [LARGE SCALE GENOMIC DNA]</scope>
    <source>
        <strain evidence="2 3">DSM 44720</strain>
    </source>
</reference>
<evidence type="ECO:0000256" key="1">
    <source>
        <dbReference type="SAM" id="Phobius"/>
    </source>
</evidence>
<dbReference type="Proteomes" id="UP000239494">
    <property type="component" value="Unassembled WGS sequence"/>
</dbReference>
<gene>
    <name evidence="2" type="ORF">CLV43_11780</name>
</gene>
<accession>A0A2T0SLN0</accession>
<dbReference type="OrthoDB" id="5190621at2"/>
<feature type="transmembrane region" description="Helical" evidence="1">
    <location>
        <begin position="81"/>
        <end position="103"/>
    </location>
</feature>
<evidence type="ECO:0000313" key="2">
    <source>
        <dbReference type="EMBL" id="PRY34306.1"/>
    </source>
</evidence>
<dbReference type="EMBL" id="PVTF01000017">
    <property type="protein sequence ID" value="PRY34306.1"/>
    <property type="molecule type" value="Genomic_DNA"/>
</dbReference>
<evidence type="ECO:0000313" key="3">
    <source>
        <dbReference type="Proteomes" id="UP000239494"/>
    </source>
</evidence>
<proteinExistence type="predicted"/>
<keyword evidence="1" id="KW-0812">Transmembrane</keyword>
<feature type="transmembrane region" description="Helical" evidence="1">
    <location>
        <begin position="20"/>
        <end position="43"/>
    </location>
</feature>
<feature type="transmembrane region" description="Helical" evidence="1">
    <location>
        <begin position="49"/>
        <end position="69"/>
    </location>
</feature>